<evidence type="ECO:0000313" key="2">
    <source>
        <dbReference type="Proteomes" id="UP000266673"/>
    </source>
</evidence>
<dbReference type="AlphaFoldDB" id="A0A397V1W6"/>
<reference evidence="1 2" key="1">
    <citation type="submission" date="2018-06" db="EMBL/GenBank/DDBJ databases">
        <title>Comparative genomics reveals the genomic features of Rhizophagus irregularis, R. cerebriforme, R. diaphanum and Gigaspora rosea, and their symbiotic lifestyle signature.</title>
        <authorList>
            <person name="Morin E."/>
            <person name="San Clemente H."/>
            <person name="Chen E.C.H."/>
            <person name="De La Providencia I."/>
            <person name="Hainaut M."/>
            <person name="Kuo A."/>
            <person name="Kohler A."/>
            <person name="Murat C."/>
            <person name="Tang N."/>
            <person name="Roy S."/>
            <person name="Loubradou J."/>
            <person name="Henrissat B."/>
            <person name="Grigoriev I.V."/>
            <person name="Corradi N."/>
            <person name="Roux C."/>
            <person name="Martin F.M."/>
        </authorList>
    </citation>
    <scope>NUCLEOTIDE SEQUENCE [LARGE SCALE GENOMIC DNA]</scope>
    <source>
        <strain evidence="1 2">DAOM 194757</strain>
    </source>
</reference>
<dbReference type="SUPFAM" id="SSF56112">
    <property type="entry name" value="Protein kinase-like (PK-like)"/>
    <property type="match status" value="1"/>
</dbReference>
<accession>A0A397V1W6</accession>
<organism evidence="1 2">
    <name type="scientific">Gigaspora rosea</name>
    <dbReference type="NCBI Taxonomy" id="44941"/>
    <lineage>
        <taxon>Eukaryota</taxon>
        <taxon>Fungi</taxon>
        <taxon>Fungi incertae sedis</taxon>
        <taxon>Mucoromycota</taxon>
        <taxon>Glomeromycotina</taxon>
        <taxon>Glomeromycetes</taxon>
        <taxon>Diversisporales</taxon>
        <taxon>Gigasporaceae</taxon>
        <taxon>Gigaspora</taxon>
    </lineage>
</organism>
<sequence>MRCWSSDPTQRPTLDSILTKLKKSSTETSIEYMINNIDFDSHLISDYSQSTSTETPIKYMINNIDFDSHLSSDNSQNPAKLEWIEKAISDGYINSLEYNNFTDPTEIDVGGFGKGFKHEWKDNESTVVLKCLKVDTSLNEQTIKDFINEVFAVCKRL</sequence>
<proteinExistence type="predicted"/>
<dbReference type="Proteomes" id="UP000266673">
    <property type="component" value="Unassembled WGS sequence"/>
</dbReference>
<keyword evidence="2" id="KW-1185">Reference proteome</keyword>
<dbReference type="Gene3D" id="1.10.510.10">
    <property type="entry name" value="Transferase(Phosphotransferase) domain 1"/>
    <property type="match status" value="1"/>
</dbReference>
<comment type="caution">
    <text evidence="1">The sequence shown here is derived from an EMBL/GenBank/DDBJ whole genome shotgun (WGS) entry which is preliminary data.</text>
</comment>
<evidence type="ECO:0000313" key="1">
    <source>
        <dbReference type="EMBL" id="RIB16440.1"/>
    </source>
</evidence>
<protein>
    <recommendedName>
        <fullName evidence="3">Protein kinase domain-containing protein</fullName>
    </recommendedName>
</protein>
<dbReference type="InterPro" id="IPR011009">
    <property type="entry name" value="Kinase-like_dom_sf"/>
</dbReference>
<dbReference type="OrthoDB" id="2366591at2759"/>
<evidence type="ECO:0008006" key="3">
    <source>
        <dbReference type="Google" id="ProtNLM"/>
    </source>
</evidence>
<gene>
    <name evidence="1" type="ORF">C2G38_1510708</name>
</gene>
<name>A0A397V1W6_9GLOM</name>
<dbReference type="EMBL" id="QKWP01000676">
    <property type="protein sequence ID" value="RIB16440.1"/>
    <property type="molecule type" value="Genomic_DNA"/>
</dbReference>